<dbReference type="Pfam" id="PF20060">
    <property type="entry name" value="DUF6459"/>
    <property type="match status" value="1"/>
</dbReference>
<feature type="non-terminal residue" evidence="1">
    <location>
        <position position="1"/>
    </location>
</feature>
<dbReference type="Proteomes" id="UP000320085">
    <property type="component" value="Unassembled WGS sequence"/>
</dbReference>
<evidence type="ECO:0000313" key="1">
    <source>
        <dbReference type="EMBL" id="TQN46913.1"/>
    </source>
</evidence>
<organism evidence="1 2">
    <name type="scientific">Humibacillus xanthopallidus</name>
    <dbReference type="NCBI Taxonomy" id="412689"/>
    <lineage>
        <taxon>Bacteria</taxon>
        <taxon>Bacillati</taxon>
        <taxon>Actinomycetota</taxon>
        <taxon>Actinomycetes</taxon>
        <taxon>Micrococcales</taxon>
        <taxon>Intrasporangiaceae</taxon>
        <taxon>Humibacillus</taxon>
    </lineage>
</organism>
<protein>
    <submittedName>
        <fullName evidence="1">Uncharacterized protein</fullName>
    </submittedName>
</protein>
<evidence type="ECO:0000313" key="2">
    <source>
        <dbReference type="Proteomes" id="UP000320085"/>
    </source>
</evidence>
<reference evidence="1 2" key="1">
    <citation type="submission" date="2019-06" db="EMBL/GenBank/DDBJ databases">
        <title>Sequencing the genomes of 1000 actinobacteria strains.</title>
        <authorList>
            <person name="Klenk H.-P."/>
        </authorList>
    </citation>
    <scope>NUCLEOTIDE SEQUENCE [LARGE SCALE GENOMIC DNA]</scope>
    <source>
        <strain evidence="1 2">DSM 21776</strain>
    </source>
</reference>
<dbReference type="RefSeq" id="WP_281287993.1">
    <property type="nucleotide sequence ID" value="NZ_VFQF01000001.1"/>
</dbReference>
<gene>
    <name evidence="1" type="ORF">FHX52_0001</name>
</gene>
<accession>A0A543PS58</accession>
<dbReference type="EMBL" id="VFQF01000001">
    <property type="protein sequence ID" value="TQN46913.1"/>
    <property type="molecule type" value="Genomic_DNA"/>
</dbReference>
<name>A0A543PS58_9MICO</name>
<comment type="caution">
    <text evidence="1">The sequence shown here is derived from an EMBL/GenBank/DDBJ whole genome shotgun (WGS) entry which is preliminary data.</text>
</comment>
<proteinExistence type="predicted"/>
<dbReference type="AlphaFoldDB" id="A0A543PS58"/>
<dbReference type="InterPro" id="IPR045596">
    <property type="entry name" value="DUF6459"/>
</dbReference>
<sequence>PSVVAHGRVRALAMRLEGLDGRWVVTALTIG</sequence>